<dbReference type="Pfam" id="PF01476">
    <property type="entry name" value="LysM"/>
    <property type="match status" value="1"/>
</dbReference>
<keyword evidence="2" id="KW-1133">Transmembrane helix</keyword>
<dbReference type="RefSeq" id="WP_057865692.1">
    <property type="nucleotide sequence ID" value="NZ_AZEY01000093.1"/>
</dbReference>
<dbReference type="InterPro" id="IPR036779">
    <property type="entry name" value="LysM_dom_sf"/>
</dbReference>
<feature type="compositionally biased region" description="Polar residues" evidence="1">
    <location>
        <begin position="129"/>
        <end position="138"/>
    </location>
</feature>
<dbReference type="InterPro" id="IPR018392">
    <property type="entry name" value="LysM"/>
</dbReference>
<feature type="region of interest" description="Disordered" evidence="1">
    <location>
        <begin position="1"/>
        <end position="28"/>
    </location>
</feature>
<feature type="domain" description="LysM" evidence="3">
    <location>
        <begin position="176"/>
        <end position="220"/>
    </location>
</feature>
<dbReference type="AlphaFoldDB" id="A0A0R1S5Q7"/>
<dbReference type="Gene3D" id="3.10.350.10">
    <property type="entry name" value="LysM domain"/>
    <property type="match status" value="1"/>
</dbReference>
<name>A0A0R1S5Q7_9LACO</name>
<feature type="transmembrane region" description="Helical" evidence="2">
    <location>
        <begin position="44"/>
        <end position="66"/>
    </location>
</feature>
<dbReference type="EMBL" id="AZEY01000093">
    <property type="protein sequence ID" value="KRL64236.1"/>
    <property type="molecule type" value="Genomic_DNA"/>
</dbReference>
<protein>
    <submittedName>
        <fullName evidence="4">LysM domain protein</fullName>
    </submittedName>
</protein>
<keyword evidence="2" id="KW-0812">Transmembrane</keyword>
<organism evidence="4 5">
    <name type="scientific">Lentilactobacillus diolivorans DSM 14421</name>
    <dbReference type="NCBI Taxonomy" id="1423739"/>
    <lineage>
        <taxon>Bacteria</taxon>
        <taxon>Bacillati</taxon>
        <taxon>Bacillota</taxon>
        <taxon>Bacilli</taxon>
        <taxon>Lactobacillales</taxon>
        <taxon>Lactobacillaceae</taxon>
        <taxon>Lentilactobacillus</taxon>
    </lineage>
</organism>
<feature type="compositionally biased region" description="Basic and acidic residues" evidence="1">
    <location>
        <begin position="1"/>
        <end position="11"/>
    </location>
</feature>
<evidence type="ECO:0000256" key="2">
    <source>
        <dbReference type="SAM" id="Phobius"/>
    </source>
</evidence>
<proteinExistence type="predicted"/>
<dbReference type="STRING" id="1423739.FC85_GL001251"/>
<dbReference type="PROSITE" id="PS51782">
    <property type="entry name" value="LYSM"/>
    <property type="match status" value="1"/>
</dbReference>
<feature type="compositionally biased region" description="Polar residues" evidence="1">
    <location>
        <begin position="76"/>
        <end position="86"/>
    </location>
</feature>
<gene>
    <name evidence="4" type="ORF">FC85_GL001251</name>
</gene>
<dbReference type="PATRIC" id="fig|1423739.3.peg.1307"/>
<accession>A0A0R1S5Q7</accession>
<feature type="compositionally biased region" description="Polar residues" evidence="1">
    <location>
        <begin position="146"/>
        <end position="172"/>
    </location>
</feature>
<dbReference type="SUPFAM" id="SSF54106">
    <property type="entry name" value="LysM domain"/>
    <property type="match status" value="1"/>
</dbReference>
<evidence type="ECO:0000313" key="5">
    <source>
        <dbReference type="Proteomes" id="UP000052013"/>
    </source>
</evidence>
<reference evidence="4 5" key="1">
    <citation type="journal article" date="2015" name="Genome Announc.">
        <title>Expanding the biotechnology potential of lactobacilli through comparative genomics of 213 strains and associated genera.</title>
        <authorList>
            <person name="Sun Z."/>
            <person name="Harris H.M."/>
            <person name="McCann A."/>
            <person name="Guo C."/>
            <person name="Argimon S."/>
            <person name="Zhang W."/>
            <person name="Yang X."/>
            <person name="Jeffery I.B."/>
            <person name="Cooney J.C."/>
            <person name="Kagawa T.F."/>
            <person name="Liu W."/>
            <person name="Song Y."/>
            <person name="Salvetti E."/>
            <person name="Wrobel A."/>
            <person name="Rasinkangas P."/>
            <person name="Parkhill J."/>
            <person name="Rea M.C."/>
            <person name="O'Sullivan O."/>
            <person name="Ritari J."/>
            <person name="Douillard F.P."/>
            <person name="Paul Ross R."/>
            <person name="Yang R."/>
            <person name="Briner A.E."/>
            <person name="Felis G.E."/>
            <person name="de Vos W.M."/>
            <person name="Barrangou R."/>
            <person name="Klaenhammer T.R."/>
            <person name="Caufield P.W."/>
            <person name="Cui Y."/>
            <person name="Zhang H."/>
            <person name="O'Toole P.W."/>
        </authorList>
    </citation>
    <scope>NUCLEOTIDE SEQUENCE [LARGE SCALE GENOMIC DNA]</scope>
    <source>
        <strain evidence="4 5">DSM 14421</strain>
    </source>
</reference>
<evidence type="ECO:0000256" key="1">
    <source>
        <dbReference type="SAM" id="MobiDB-lite"/>
    </source>
</evidence>
<comment type="caution">
    <text evidence="4">The sequence shown here is derived from an EMBL/GenBank/DDBJ whole genome shotgun (WGS) entry which is preliminary data.</text>
</comment>
<feature type="region of interest" description="Disordered" evidence="1">
    <location>
        <begin position="72"/>
        <end position="172"/>
    </location>
</feature>
<keyword evidence="2" id="KW-0472">Membrane</keyword>
<evidence type="ECO:0000259" key="3">
    <source>
        <dbReference type="PROSITE" id="PS51782"/>
    </source>
</evidence>
<dbReference type="SMART" id="SM00257">
    <property type="entry name" value="LysM"/>
    <property type="match status" value="1"/>
</dbReference>
<sequence length="221" mass="24060">MNTNSEHKKTEEDEPWNQTFSGDRDENGNLSRVKLRQQSHNHNLVTITLVALIIMIALVALIYGIAKQSAMGKGGSQQADSSVRVTSQISSKKKSNSDSKGFSKHTKQASSVTRSNHLKKQATDDRSASVKTNQSRNHSTIHRTDSQSQPTTTSKQAADQSTASTMSGHSNSATHQYATVGAGQGIYRVAVNHGLTMDQLMEMNGLTSSSQIHPGEKLRIR</sequence>
<evidence type="ECO:0000313" key="4">
    <source>
        <dbReference type="EMBL" id="KRL64236.1"/>
    </source>
</evidence>
<dbReference type="Proteomes" id="UP000052013">
    <property type="component" value="Unassembled WGS sequence"/>
</dbReference>